<evidence type="ECO:0000313" key="1">
    <source>
        <dbReference type="EMBL" id="VEL42356.1"/>
    </source>
</evidence>
<gene>
    <name evidence="1" type="ORF">PXEA_LOCUS35796</name>
</gene>
<name>A0A448XQH5_9PLAT</name>
<evidence type="ECO:0000313" key="2">
    <source>
        <dbReference type="Proteomes" id="UP000784294"/>
    </source>
</evidence>
<keyword evidence="2" id="KW-1185">Reference proteome</keyword>
<sequence>MLSVLPKPMLGSLSSQIGHQRLVEPLWSVCQPGSKWIARAIYITDRSLVEENRSPTDVSRHTVIYSTDFIG</sequence>
<dbReference type="Proteomes" id="UP000784294">
    <property type="component" value="Unassembled WGS sequence"/>
</dbReference>
<reference evidence="1" key="1">
    <citation type="submission" date="2018-11" db="EMBL/GenBank/DDBJ databases">
        <authorList>
            <consortium name="Pathogen Informatics"/>
        </authorList>
    </citation>
    <scope>NUCLEOTIDE SEQUENCE</scope>
</reference>
<dbReference type="AlphaFoldDB" id="A0A448XQH5"/>
<dbReference type="EMBL" id="CAAALY010274004">
    <property type="protein sequence ID" value="VEL42356.1"/>
    <property type="molecule type" value="Genomic_DNA"/>
</dbReference>
<protein>
    <submittedName>
        <fullName evidence="1">Uncharacterized protein</fullName>
    </submittedName>
</protein>
<comment type="caution">
    <text evidence="1">The sequence shown here is derived from an EMBL/GenBank/DDBJ whole genome shotgun (WGS) entry which is preliminary data.</text>
</comment>
<proteinExistence type="predicted"/>
<accession>A0A448XQH5</accession>
<dbReference type="OrthoDB" id="1923006at2759"/>
<organism evidence="1 2">
    <name type="scientific">Protopolystoma xenopodis</name>
    <dbReference type="NCBI Taxonomy" id="117903"/>
    <lineage>
        <taxon>Eukaryota</taxon>
        <taxon>Metazoa</taxon>
        <taxon>Spiralia</taxon>
        <taxon>Lophotrochozoa</taxon>
        <taxon>Platyhelminthes</taxon>
        <taxon>Monogenea</taxon>
        <taxon>Polyopisthocotylea</taxon>
        <taxon>Polystomatidea</taxon>
        <taxon>Polystomatidae</taxon>
        <taxon>Protopolystoma</taxon>
    </lineage>
</organism>